<dbReference type="SMART" id="SM00456">
    <property type="entry name" value="WW"/>
    <property type="match status" value="2"/>
</dbReference>
<dbReference type="InterPro" id="IPR036020">
    <property type="entry name" value="WW_dom_sf"/>
</dbReference>
<feature type="compositionally biased region" description="Basic and acidic residues" evidence="2">
    <location>
        <begin position="122"/>
        <end position="132"/>
    </location>
</feature>
<feature type="region of interest" description="Disordered" evidence="2">
    <location>
        <begin position="122"/>
        <end position="242"/>
    </location>
</feature>
<keyword evidence="1" id="KW-0677">Repeat</keyword>
<comment type="caution">
    <text evidence="5">The sequence shown here is derived from an EMBL/GenBank/DDBJ whole genome shotgun (WGS) entry which is preliminary data.</text>
</comment>
<dbReference type="SMART" id="SM00441">
    <property type="entry name" value="FF"/>
    <property type="match status" value="3"/>
</dbReference>
<name>A0A1X2GXW7_9FUNG</name>
<proteinExistence type="predicted"/>
<feature type="domain" description="WW" evidence="3">
    <location>
        <begin position="87"/>
        <end position="114"/>
    </location>
</feature>
<dbReference type="STRING" id="101127.A0A1X2GXW7"/>
<dbReference type="GO" id="GO:0005634">
    <property type="term" value="C:nucleus"/>
    <property type="evidence" value="ECO:0007669"/>
    <property type="project" value="TreeGrafter"/>
</dbReference>
<evidence type="ECO:0000259" key="3">
    <source>
        <dbReference type="PROSITE" id="PS50020"/>
    </source>
</evidence>
<dbReference type="CDD" id="cd00201">
    <property type="entry name" value="WW"/>
    <property type="match status" value="2"/>
</dbReference>
<evidence type="ECO:0008006" key="7">
    <source>
        <dbReference type="Google" id="ProtNLM"/>
    </source>
</evidence>
<sequence length="443" mass="51203">MQSTPRPRPPPPPPRPRTGGLPLPPGWMEYYAQGGRPYWYNTATGQTVWDRPIARPLPPPPPPKPVSQPQEQPKAKFPRKRIPGTRWLLVTSHEGIDFYYNKDTKSSVWEMPDELIEPLKVMREQAIAKRQPDPSLDQPEPKRAKPDAQPGLTDADNTPPATDSSPTLAPAIQEDADGPPEELEASEMTAEDLQWQLENMDADELAELGLEQDEQNAEQTQDSPDQDTTDAKMQEPTTAVADISEDEKMEAFMQLLHEKQISPFSTWEKELPKLIAEPRYNDVQPHSKRKTYFNNYCQTLAEEHRKMKQIQQLRQQSPEDQYKDLLEEMVRSKMYWDDFKRKAKNDPRFKMIRESKVRESLFKDHLRVLAQRGPTDAKSASTQNSARSRSAEDDYLDLLKASQLAPGMRWRDAKRLLEQDDRYHALSKTLREDMFRDYLDTLE</sequence>
<accession>A0A1X2GXW7</accession>
<organism evidence="5 6">
    <name type="scientific">Hesseltinella vesiculosa</name>
    <dbReference type="NCBI Taxonomy" id="101127"/>
    <lineage>
        <taxon>Eukaryota</taxon>
        <taxon>Fungi</taxon>
        <taxon>Fungi incertae sedis</taxon>
        <taxon>Mucoromycota</taxon>
        <taxon>Mucoromycotina</taxon>
        <taxon>Mucoromycetes</taxon>
        <taxon>Mucorales</taxon>
        <taxon>Cunninghamellaceae</taxon>
        <taxon>Hesseltinella</taxon>
    </lineage>
</organism>
<dbReference type="Proteomes" id="UP000242146">
    <property type="component" value="Unassembled WGS sequence"/>
</dbReference>
<evidence type="ECO:0000256" key="1">
    <source>
        <dbReference type="ARBA" id="ARBA00022737"/>
    </source>
</evidence>
<dbReference type="SUPFAM" id="SSF51045">
    <property type="entry name" value="WW domain"/>
    <property type="match status" value="2"/>
</dbReference>
<evidence type="ECO:0000256" key="2">
    <source>
        <dbReference type="SAM" id="MobiDB-lite"/>
    </source>
</evidence>
<feature type="domain" description="WW" evidence="3">
    <location>
        <begin position="21"/>
        <end position="54"/>
    </location>
</feature>
<dbReference type="GO" id="GO:0003712">
    <property type="term" value="F:transcription coregulator activity"/>
    <property type="evidence" value="ECO:0007669"/>
    <property type="project" value="TreeGrafter"/>
</dbReference>
<dbReference type="Gene3D" id="1.10.10.440">
    <property type="entry name" value="FF domain"/>
    <property type="match status" value="3"/>
</dbReference>
<dbReference type="SUPFAM" id="SSF81698">
    <property type="entry name" value="FF domain"/>
    <property type="match status" value="3"/>
</dbReference>
<feature type="region of interest" description="Disordered" evidence="2">
    <location>
        <begin position="1"/>
        <end position="24"/>
    </location>
</feature>
<dbReference type="PROSITE" id="PS50020">
    <property type="entry name" value="WW_DOMAIN_2"/>
    <property type="match status" value="2"/>
</dbReference>
<feature type="compositionally biased region" description="Polar residues" evidence="2">
    <location>
        <begin position="378"/>
        <end position="388"/>
    </location>
</feature>
<dbReference type="InterPro" id="IPR001202">
    <property type="entry name" value="WW_dom"/>
</dbReference>
<feature type="region of interest" description="Disordered" evidence="2">
    <location>
        <begin position="372"/>
        <end position="391"/>
    </location>
</feature>
<dbReference type="Pfam" id="PF01846">
    <property type="entry name" value="FF"/>
    <property type="match status" value="3"/>
</dbReference>
<dbReference type="InterPro" id="IPR002713">
    <property type="entry name" value="FF_domain"/>
</dbReference>
<dbReference type="GO" id="GO:0070063">
    <property type="term" value="F:RNA polymerase binding"/>
    <property type="evidence" value="ECO:0007669"/>
    <property type="project" value="InterPro"/>
</dbReference>
<dbReference type="OrthoDB" id="410044at2759"/>
<dbReference type="Pfam" id="PF00397">
    <property type="entry name" value="WW"/>
    <property type="match status" value="1"/>
</dbReference>
<evidence type="ECO:0000313" key="6">
    <source>
        <dbReference type="Proteomes" id="UP000242146"/>
    </source>
</evidence>
<dbReference type="Gene3D" id="2.20.70.10">
    <property type="match status" value="2"/>
</dbReference>
<feature type="region of interest" description="Disordered" evidence="2">
    <location>
        <begin position="50"/>
        <end position="83"/>
    </location>
</feature>
<dbReference type="InterPro" id="IPR036517">
    <property type="entry name" value="FF_domain_sf"/>
</dbReference>
<feature type="compositionally biased region" description="Pro residues" evidence="2">
    <location>
        <begin position="55"/>
        <end position="66"/>
    </location>
</feature>
<dbReference type="PANTHER" id="PTHR15377">
    <property type="entry name" value="TRANSCRIPTION ELONGATION REGULATOR 1"/>
    <property type="match status" value="1"/>
</dbReference>
<feature type="compositionally biased region" description="Polar residues" evidence="2">
    <location>
        <begin position="155"/>
        <end position="167"/>
    </location>
</feature>
<reference evidence="5 6" key="1">
    <citation type="submission" date="2016-07" db="EMBL/GenBank/DDBJ databases">
        <title>Pervasive Adenine N6-methylation of Active Genes in Fungi.</title>
        <authorList>
            <consortium name="DOE Joint Genome Institute"/>
            <person name="Mondo S.J."/>
            <person name="Dannebaum R.O."/>
            <person name="Kuo R.C."/>
            <person name="Labutti K."/>
            <person name="Haridas S."/>
            <person name="Kuo A."/>
            <person name="Salamov A."/>
            <person name="Ahrendt S.R."/>
            <person name="Lipzen A."/>
            <person name="Sullivan W."/>
            <person name="Andreopoulos W.B."/>
            <person name="Clum A."/>
            <person name="Lindquist E."/>
            <person name="Daum C."/>
            <person name="Ramamoorthy G.K."/>
            <person name="Gryganskyi A."/>
            <person name="Culley D."/>
            <person name="Magnuson J.K."/>
            <person name="James T.Y."/>
            <person name="O'Malley M.A."/>
            <person name="Stajich J.E."/>
            <person name="Spatafora J.W."/>
            <person name="Visel A."/>
            <person name="Grigoriev I.V."/>
        </authorList>
    </citation>
    <scope>NUCLEOTIDE SEQUENCE [LARGE SCALE GENOMIC DNA]</scope>
    <source>
        <strain evidence="5 6">NRRL 3301</strain>
    </source>
</reference>
<feature type="compositionally biased region" description="Acidic residues" evidence="2">
    <location>
        <begin position="174"/>
        <end position="185"/>
    </location>
</feature>
<evidence type="ECO:0000313" key="5">
    <source>
        <dbReference type="EMBL" id="ORX62927.1"/>
    </source>
</evidence>
<dbReference type="PROSITE" id="PS51676">
    <property type="entry name" value="FF"/>
    <property type="match status" value="2"/>
</dbReference>
<dbReference type="InterPro" id="IPR045148">
    <property type="entry name" value="TCRG1-like"/>
</dbReference>
<evidence type="ECO:0000259" key="4">
    <source>
        <dbReference type="PROSITE" id="PS51676"/>
    </source>
</evidence>
<gene>
    <name evidence="5" type="ORF">DM01DRAFT_1403343</name>
</gene>
<keyword evidence="6" id="KW-1185">Reference proteome</keyword>
<dbReference type="AlphaFoldDB" id="A0A1X2GXW7"/>
<dbReference type="EMBL" id="MCGT01000001">
    <property type="protein sequence ID" value="ORX62927.1"/>
    <property type="molecule type" value="Genomic_DNA"/>
</dbReference>
<dbReference type="PANTHER" id="PTHR15377:SF3">
    <property type="entry name" value="WW DOMAIN-CONTAINING PROTEIN"/>
    <property type="match status" value="1"/>
</dbReference>
<feature type="compositionally biased region" description="Pro residues" evidence="2">
    <location>
        <begin position="1"/>
        <end position="16"/>
    </location>
</feature>
<protein>
    <recommendedName>
        <fullName evidence="7">WW domain-containing protein</fullName>
    </recommendedName>
</protein>
<feature type="domain" description="FF" evidence="4">
    <location>
        <begin position="315"/>
        <end position="368"/>
    </location>
</feature>
<feature type="domain" description="FF" evidence="4">
    <location>
        <begin position="243"/>
        <end position="299"/>
    </location>
</feature>
<feature type="compositionally biased region" description="Acidic residues" evidence="2">
    <location>
        <begin position="200"/>
        <end position="216"/>
    </location>
</feature>